<feature type="non-terminal residue" evidence="2">
    <location>
        <position position="1"/>
    </location>
</feature>
<dbReference type="AlphaFoldDB" id="A0A0D0BQD2"/>
<proteinExistence type="predicted"/>
<sequence length="128" mass="14955">FPKGYARKLVPKFIGPYKILKDFRNSTFKMNIPARLKQRGVHDAFHASLLRIHVPNNDRLFPGRLETQIADFGEIDNEWAVDHIVAHSGTRTDTLFQIRWRSRDLTWLPYHQIDHLDALGDYFEAIGI</sequence>
<dbReference type="InterPro" id="IPR016197">
    <property type="entry name" value="Chromo-like_dom_sf"/>
</dbReference>
<dbReference type="OrthoDB" id="3211671at2759"/>
<evidence type="ECO:0000313" key="2">
    <source>
        <dbReference type="EMBL" id="KIK51834.1"/>
    </source>
</evidence>
<name>A0A0D0BQD2_9AGAR</name>
<organism evidence="2 3">
    <name type="scientific">Collybiopsis luxurians FD-317 M1</name>
    <dbReference type="NCBI Taxonomy" id="944289"/>
    <lineage>
        <taxon>Eukaryota</taxon>
        <taxon>Fungi</taxon>
        <taxon>Dikarya</taxon>
        <taxon>Basidiomycota</taxon>
        <taxon>Agaricomycotina</taxon>
        <taxon>Agaricomycetes</taxon>
        <taxon>Agaricomycetidae</taxon>
        <taxon>Agaricales</taxon>
        <taxon>Marasmiineae</taxon>
        <taxon>Omphalotaceae</taxon>
        <taxon>Collybiopsis</taxon>
        <taxon>Collybiopsis luxurians</taxon>
    </lineage>
</organism>
<evidence type="ECO:0000259" key="1">
    <source>
        <dbReference type="Pfam" id="PF24626"/>
    </source>
</evidence>
<feature type="non-terminal residue" evidence="2">
    <location>
        <position position="128"/>
    </location>
</feature>
<dbReference type="CDD" id="cd00024">
    <property type="entry name" value="CD_CSD"/>
    <property type="match status" value="1"/>
</dbReference>
<feature type="domain" description="Tf2-1-like SH3-like" evidence="1">
    <location>
        <begin position="6"/>
        <end position="51"/>
    </location>
</feature>
<dbReference type="HOGENOM" id="CLU_132807_0_1_1"/>
<reference evidence="2 3" key="1">
    <citation type="submission" date="2014-04" db="EMBL/GenBank/DDBJ databases">
        <title>Evolutionary Origins and Diversification of the Mycorrhizal Mutualists.</title>
        <authorList>
            <consortium name="DOE Joint Genome Institute"/>
            <consortium name="Mycorrhizal Genomics Consortium"/>
            <person name="Kohler A."/>
            <person name="Kuo A."/>
            <person name="Nagy L.G."/>
            <person name="Floudas D."/>
            <person name="Copeland A."/>
            <person name="Barry K.W."/>
            <person name="Cichocki N."/>
            <person name="Veneault-Fourrey C."/>
            <person name="LaButti K."/>
            <person name="Lindquist E.A."/>
            <person name="Lipzen A."/>
            <person name="Lundell T."/>
            <person name="Morin E."/>
            <person name="Murat C."/>
            <person name="Riley R."/>
            <person name="Ohm R."/>
            <person name="Sun H."/>
            <person name="Tunlid A."/>
            <person name="Henrissat B."/>
            <person name="Grigoriev I.V."/>
            <person name="Hibbett D.S."/>
            <person name="Martin F."/>
        </authorList>
    </citation>
    <scope>NUCLEOTIDE SEQUENCE [LARGE SCALE GENOMIC DNA]</scope>
    <source>
        <strain evidence="2 3">FD-317 M1</strain>
    </source>
</reference>
<gene>
    <name evidence="2" type="ORF">GYMLUDRAFT_101475</name>
</gene>
<dbReference type="InterPro" id="IPR056924">
    <property type="entry name" value="SH3_Tf2-1"/>
</dbReference>
<protein>
    <recommendedName>
        <fullName evidence="1">Tf2-1-like SH3-like domain-containing protein</fullName>
    </recommendedName>
</protein>
<evidence type="ECO:0000313" key="3">
    <source>
        <dbReference type="Proteomes" id="UP000053593"/>
    </source>
</evidence>
<dbReference type="EMBL" id="KN834853">
    <property type="protein sequence ID" value="KIK51834.1"/>
    <property type="molecule type" value="Genomic_DNA"/>
</dbReference>
<dbReference type="SUPFAM" id="SSF54160">
    <property type="entry name" value="Chromo domain-like"/>
    <property type="match status" value="1"/>
</dbReference>
<keyword evidence="3" id="KW-1185">Reference proteome</keyword>
<dbReference type="Pfam" id="PF24626">
    <property type="entry name" value="SH3_Tf2-1"/>
    <property type="match status" value="1"/>
</dbReference>
<accession>A0A0D0BQD2</accession>
<dbReference type="Proteomes" id="UP000053593">
    <property type="component" value="Unassembled WGS sequence"/>
</dbReference>